<evidence type="ECO:0000256" key="1">
    <source>
        <dbReference type="SAM" id="Phobius"/>
    </source>
</evidence>
<dbReference type="OrthoDB" id="9815600at2"/>
<keyword evidence="1" id="KW-0472">Membrane</keyword>
<protein>
    <submittedName>
        <fullName evidence="2">Septum formation initiator family protein</fullName>
    </submittedName>
</protein>
<proteinExistence type="predicted"/>
<comment type="caution">
    <text evidence="2">The sequence shown here is derived from an EMBL/GenBank/DDBJ whole genome shotgun (WGS) entry which is preliminary data.</text>
</comment>
<dbReference type="Pfam" id="PF04977">
    <property type="entry name" value="DivIC"/>
    <property type="match status" value="1"/>
</dbReference>
<dbReference type="InterPro" id="IPR007060">
    <property type="entry name" value="FtsL/DivIC"/>
</dbReference>
<gene>
    <name evidence="2" type="ORF">FKG95_16015</name>
</gene>
<evidence type="ECO:0000313" key="3">
    <source>
        <dbReference type="Proteomes" id="UP000315252"/>
    </source>
</evidence>
<dbReference type="AlphaFoldDB" id="A0A545TPQ4"/>
<sequence>MTIAWEIRSRARFILPRVLAVCTVVYFAYHTLEGDRGFLTWLSLKQDLAQTHIAQGELRAQRQELEARVSLLRPDNLDPDLLEERARDVLNYGHENELILITPQRENSIKK</sequence>
<organism evidence="2 3">
    <name type="scientific">Denitrobaculum tricleocarpae</name>
    <dbReference type="NCBI Taxonomy" id="2591009"/>
    <lineage>
        <taxon>Bacteria</taxon>
        <taxon>Pseudomonadati</taxon>
        <taxon>Pseudomonadota</taxon>
        <taxon>Alphaproteobacteria</taxon>
        <taxon>Rhodospirillales</taxon>
        <taxon>Rhodospirillaceae</taxon>
        <taxon>Denitrobaculum</taxon>
    </lineage>
</organism>
<accession>A0A545TPQ4</accession>
<dbReference type="EMBL" id="VHSH01000005">
    <property type="protein sequence ID" value="TQV79168.1"/>
    <property type="molecule type" value="Genomic_DNA"/>
</dbReference>
<name>A0A545TPQ4_9PROT</name>
<keyword evidence="3" id="KW-1185">Reference proteome</keyword>
<feature type="transmembrane region" description="Helical" evidence="1">
    <location>
        <begin position="12"/>
        <end position="29"/>
    </location>
</feature>
<dbReference type="RefSeq" id="WP_142897392.1">
    <property type="nucleotide sequence ID" value="NZ_ML660056.1"/>
</dbReference>
<dbReference type="Proteomes" id="UP000315252">
    <property type="component" value="Unassembled WGS sequence"/>
</dbReference>
<evidence type="ECO:0000313" key="2">
    <source>
        <dbReference type="EMBL" id="TQV79168.1"/>
    </source>
</evidence>
<keyword evidence="1" id="KW-1133">Transmembrane helix</keyword>
<reference evidence="2 3" key="1">
    <citation type="submission" date="2019-06" db="EMBL/GenBank/DDBJ databases">
        <title>Whole genome sequence for Rhodospirillaceae sp. R148.</title>
        <authorList>
            <person name="Wang G."/>
        </authorList>
    </citation>
    <scope>NUCLEOTIDE SEQUENCE [LARGE SCALE GENOMIC DNA]</scope>
    <source>
        <strain evidence="2 3">R148</strain>
    </source>
</reference>
<keyword evidence="1" id="KW-0812">Transmembrane</keyword>